<gene>
    <name evidence="1" type="ORF">CWS01_03840</name>
</gene>
<organism evidence="1 2">
    <name type="scientific">Niallia nealsonii</name>
    <dbReference type="NCBI Taxonomy" id="115979"/>
    <lineage>
        <taxon>Bacteria</taxon>
        <taxon>Bacillati</taxon>
        <taxon>Bacillota</taxon>
        <taxon>Bacilli</taxon>
        <taxon>Bacillales</taxon>
        <taxon>Bacillaceae</taxon>
        <taxon>Niallia</taxon>
    </lineage>
</organism>
<accession>A0A2N0Z673</accession>
<reference evidence="1 2" key="1">
    <citation type="journal article" date="2003" name="Int. J. Syst. Evol. Microbiol.">
        <title>Bacillus nealsonii sp. nov., isolated from a spacecraft-assembly facility, whose spores are gamma-radiation resistant.</title>
        <authorList>
            <person name="Venkateswaran K."/>
            <person name="Kempf M."/>
            <person name="Chen F."/>
            <person name="Satomi M."/>
            <person name="Nicholson W."/>
            <person name="Kern R."/>
        </authorList>
    </citation>
    <scope>NUCLEOTIDE SEQUENCE [LARGE SCALE GENOMIC DNA]</scope>
    <source>
        <strain evidence="1 2">FO-92</strain>
    </source>
</reference>
<evidence type="ECO:0000313" key="1">
    <source>
        <dbReference type="EMBL" id="PKG25012.1"/>
    </source>
</evidence>
<proteinExistence type="predicted"/>
<protein>
    <submittedName>
        <fullName evidence="1">Putative sporulation protein YtxC</fullName>
    </submittedName>
</protein>
<sequence>MQIYFYFLLFPHIHAIKEFFIKGGIYLIEISFQKVEEATKMHQLLLSHCCPRGLKIAHLQNGHEYILKIDWDKNGHQKDYTKALQQIFFQFILSNKCDSWAKEIVSNQYFFKEEAEQRHIIDIMHSILEGEKEDLANLIHDVNLEECLKGAVTDIFAEKKSFSFDSFVQFRLRSFKEIIRKYVEISIDEYKMEQEYQVFVQTLREFLINRKPKKQIIHVFVDLDIQIFDDKYREITGQELVMLGDKKIVENQSIYIDPFTIGPLLALAPNKIYLYTEDREQAFVRTITNIFEERVSVREKQDFFQGVSIPARPFE</sequence>
<dbReference type="InterPro" id="IPR014199">
    <property type="entry name" value="Spore_YtxC"/>
</dbReference>
<dbReference type="Pfam" id="PF08812">
    <property type="entry name" value="YtxC"/>
    <property type="match status" value="1"/>
</dbReference>
<evidence type="ECO:0000313" key="2">
    <source>
        <dbReference type="Proteomes" id="UP000233375"/>
    </source>
</evidence>
<keyword evidence="2" id="KW-1185">Reference proteome</keyword>
<dbReference type="AlphaFoldDB" id="A0A2N0Z673"/>
<dbReference type="Proteomes" id="UP000233375">
    <property type="component" value="Unassembled WGS sequence"/>
</dbReference>
<comment type="caution">
    <text evidence="1">The sequence shown here is derived from an EMBL/GenBank/DDBJ whole genome shotgun (WGS) entry which is preliminary data.</text>
</comment>
<dbReference type="EMBL" id="PISE01000008">
    <property type="protein sequence ID" value="PKG25012.1"/>
    <property type="molecule type" value="Genomic_DNA"/>
</dbReference>
<name>A0A2N0Z673_9BACI</name>